<dbReference type="Pfam" id="PF09184">
    <property type="entry name" value="PPP4R2"/>
    <property type="match status" value="1"/>
</dbReference>
<name>A0AAD5R7R6_PARTN</name>
<accession>A0AAD5R7R6</accession>
<dbReference type="InterPro" id="IPR015267">
    <property type="entry name" value="PPP4R2"/>
</dbReference>
<dbReference type="GO" id="GO:0005737">
    <property type="term" value="C:cytoplasm"/>
    <property type="evidence" value="ECO:0007669"/>
    <property type="project" value="TreeGrafter"/>
</dbReference>
<dbReference type="PANTHER" id="PTHR16487:SF0">
    <property type="entry name" value="PROTEIN PHOSPHATASE 4 REGULATORY SUBUNIT 2-RELATED"/>
    <property type="match status" value="1"/>
</dbReference>
<dbReference type="GO" id="GO:0019888">
    <property type="term" value="F:protein phosphatase regulator activity"/>
    <property type="evidence" value="ECO:0007669"/>
    <property type="project" value="InterPro"/>
</dbReference>
<evidence type="ECO:0000313" key="3">
    <source>
        <dbReference type="Proteomes" id="UP001196413"/>
    </source>
</evidence>
<comment type="similarity">
    <text evidence="1">Belongs to the PPP4R2 family.</text>
</comment>
<protein>
    <submittedName>
        <fullName evidence="2">Uncharacterized protein</fullName>
    </submittedName>
</protein>
<organism evidence="2 3">
    <name type="scientific">Parelaphostrongylus tenuis</name>
    <name type="common">Meningeal worm</name>
    <dbReference type="NCBI Taxonomy" id="148309"/>
    <lineage>
        <taxon>Eukaryota</taxon>
        <taxon>Metazoa</taxon>
        <taxon>Ecdysozoa</taxon>
        <taxon>Nematoda</taxon>
        <taxon>Chromadorea</taxon>
        <taxon>Rhabditida</taxon>
        <taxon>Rhabditina</taxon>
        <taxon>Rhabditomorpha</taxon>
        <taxon>Strongyloidea</taxon>
        <taxon>Metastrongylidae</taxon>
        <taxon>Parelaphostrongylus</taxon>
    </lineage>
</organism>
<dbReference type="GO" id="GO:0030289">
    <property type="term" value="C:protein phosphatase 4 complex"/>
    <property type="evidence" value="ECO:0007669"/>
    <property type="project" value="InterPro"/>
</dbReference>
<sequence>MPSQEVAFPPHSDMSFRETAFMFYLEDVVQRRPAQYSWGDVSFEFALIFKHFIERTADHFQELSSRPLSPSDLYEITRVYHFIIGKIRSFADFPFTWLRFCELLHDPSRHYRRLMPFMHALERVINVHTTITSNNRPAVDLIISSEPIIFKIDANTGKLLAVEEHSIQLVTESDVSSFGDTCGFPSPTSSLLDYSDDEVTEASMFDDFDASYLLSDIDDAPPQGAHTDSHCECGNCS</sequence>
<reference evidence="2" key="1">
    <citation type="submission" date="2021-06" db="EMBL/GenBank/DDBJ databases">
        <title>Parelaphostrongylus tenuis whole genome reference sequence.</title>
        <authorList>
            <person name="Garwood T.J."/>
            <person name="Larsen P.A."/>
            <person name="Fountain-Jones N.M."/>
            <person name="Garbe J.R."/>
            <person name="Macchietto M.G."/>
            <person name="Kania S.A."/>
            <person name="Gerhold R.W."/>
            <person name="Richards J.E."/>
            <person name="Wolf T.M."/>
        </authorList>
    </citation>
    <scope>NUCLEOTIDE SEQUENCE</scope>
    <source>
        <strain evidence="2">MNPRO001-30</strain>
        <tissue evidence="2">Meninges</tissue>
    </source>
</reference>
<dbReference type="EMBL" id="JAHQIW010006898">
    <property type="protein sequence ID" value="KAJ1371066.1"/>
    <property type="molecule type" value="Genomic_DNA"/>
</dbReference>
<dbReference type="AlphaFoldDB" id="A0AAD5R7R6"/>
<gene>
    <name evidence="2" type="ORF">KIN20_032937</name>
</gene>
<dbReference type="PANTHER" id="PTHR16487">
    <property type="entry name" value="PPP4R2-RELATED PROTEIN"/>
    <property type="match status" value="1"/>
</dbReference>
<evidence type="ECO:0000313" key="2">
    <source>
        <dbReference type="EMBL" id="KAJ1371066.1"/>
    </source>
</evidence>
<dbReference type="Proteomes" id="UP001196413">
    <property type="component" value="Unassembled WGS sequence"/>
</dbReference>
<evidence type="ECO:0000256" key="1">
    <source>
        <dbReference type="ARBA" id="ARBA00009207"/>
    </source>
</evidence>
<keyword evidence="3" id="KW-1185">Reference proteome</keyword>
<proteinExistence type="inferred from homology"/>
<comment type="caution">
    <text evidence="2">The sequence shown here is derived from an EMBL/GenBank/DDBJ whole genome shotgun (WGS) entry which is preliminary data.</text>
</comment>
<dbReference type="GO" id="GO:0005634">
    <property type="term" value="C:nucleus"/>
    <property type="evidence" value="ECO:0007669"/>
    <property type="project" value="TreeGrafter"/>
</dbReference>